<comment type="similarity">
    <text evidence="2">Belongs to the nucleotide-sugar transporter family. SLC35B subfamily.</text>
</comment>
<dbReference type="CTD" id="20194716"/>
<feature type="transmembrane region" description="Helical" evidence="9">
    <location>
        <begin position="62"/>
        <end position="80"/>
    </location>
</feature>
<evidence type="ECO:0000256" key="7">
    <source>
        <dbReference type="ARBA" id="ARBA00023136"/>
    </source>
</evidence>
<dbReference type="OrthoDB" id="999962at2759"/>
<evidence type="ECO:0000256" key="3">
    <source>
        <dbReference type="ARBA" id="ARBA00022448"/>
    </source>
</evidence>
<evidence type="ECO:0008006" key="13">
    <source>
        <dbReference type="Google" id="ProtNLM"/>
    </source>
</evidence>
<evidence type="ECO:0000256" key="1">
    <source>
        <dbReference type="ARBA" id="ARBA00004127"/>
    </source>
</evidence>
<dbReference type="EMBL" id="KB097511">
    <property type="protein sequence ID" value="ESN95606.1"/>
    <property type="molecule type" value="Genomic_DNA"/>
</dbReference>
<gene>
    <name evidence="11" type="primary">20194716</name>
    <name evidence="10" type="ORF">HELRODRAFT_105143</name>
</gene>
<feature type="transmembrane region" description="Helical" evidence="9">
    <location>
        <begin position="262"/>
        <end position="283"/>
    </location>
</feature>
<dbReference type="GeneID" id="20194716"/>
<evidence type="ECO:0000256" key="2">
    <source>
        <dbReference type="ARBA" id="ARBA00010694"/>
    </source>
</evidence>
<feature type="transmembrane region" description="Helical" evidence="9">
    <location>
        <begin position="34"/>
        <end position="56"/>
    </location>
</feature>
<dbReference type="InterPro" id="IPR037185">
    <property type="entry name" value="EmrE-like"/>
</dbReference>
<dbReference type="GO" id="GO:0005789">
    <property type="term" value="C:endoplasmic reticulum membrane"/>
    <property type="evidence" value="ECO:0000318"/>
    <property type="project" value="GO_Central"/>
</dbReference>
<dbReference type="FunCoup" id="T1EDR4">
    <property type="interactions" value="1152"/>
</dbReference>
<evidence type="ECO:0000256" key="5">
    <source>
        <dbReference type="ARBA" id="ARBA00022692"/>
    </source>
</evidence>
<dbReference type="Pfam" id="PF08449">
    <property type="entry name" value="UAA"/>
    <property type="match status" value="1"/>
</dbReference>
<keyword evidence="3" id="KW-0813">Transport</keyword>
<evidence type="ECO:0000256" key="6">
    <source>
        <dbReference type="ARBA" id="ARBA00022989"/>
    </source>
</evidence>
<reference evidence="10 12" key="2">
    <citation type="journal article" date="2013" name="Nature">
        <title>Insights into bilaterian evolution from three spiralian genomes.</title>
        <authorList>
            <person name="Simakov O."/>
            <person name="Marletaz F."/>
            <person name="Cho S.J."/>
            <person name="Edsinger-Gonzales E."/>
            <person name="Havlak P."/>
            <person name="Hellsten U."/>
            <person name="Kuo D.H."/>
            <person name="Larsson T."/>
            <person name="Lv J."/>
            <person name="Arendt D."/>
            <person name="Savage R."/>
            <person name="Osoegawa K."/>
            <person name="de Jong P."/>
            <person name="Grimwood J."/>
            <person name="Chapman J.A."/>
            <person name="Shapiro H."/>
            <person name="Aerts A."/>
            <person name="Otillar R.P."/>
            <person name="Terry A.Y."/>
            <person name="Boore J.L."/>
            <person name="Grigoriev I.V."/>
            <person name="Lindberg D.R."/>
            <person name="Seaver E.C."/>
            <person name="Weisblat D.A."/>
            <person name="Putnam N.H."/>
            <person name="Rokhsar D.S."/>
        </authorList>
    </citation>
    <scope>NUCLEOTIDE SEQUENCE</scope>
</reference>
<organism evidence="11 12">
    <name type="scientific">Helobdella robusta</name>
    <name type="common">Californian leech</name>
    <dbReference type="NCBI Taxonomy" id="6412"/>
    <lineage>
        <taxon>Eukaryota</taxon>
        <taxon>Metazoa</taxon>
        <taxon>Spiralia</taxon>
        <taxon>Lophotrochozoa</taxon>
        <taxon>Annelida</taxon>
        <taxon>Clitellata</taxon>
        <taxon>Hirudinea</taxon>
        <taxon>Rhynchobdellida</taxon>
        <taxon>Glossiphoniidae</taxon>
        <taxon>Helobdella</taxon>
    </lineage>
</organism>
<sequence>MVTFSQFLFITVEGFLRTTKMGTVRNVIPIRSSYIVMVTLFFMTSVVNNYAFAFKISMPLHLIFRSGSLMANLVLGIILLKKRYHMSKYVSVAMITAGIIVATLASVADTKSTTDNHDDDMVNFMHWIFGIVTLTVALFMSALMGLYQENVYRSYGKHPDEALFYNHALPLPFFLLFYKDLYQHVLIFNNSDIQNYFIPEILPIPIHWLYIMGNMITQYLCIKSVFILTAECPSLTVTLVVTLRKFISLLFSIIYFGNRFTAHHWLGTSLVFAGTLLFTEVFGNIYQYTLKKRDVVSRRESEQEKRGGVRTMKGRKMKDSDDDECEGDDVKRGRKGLDGIKKGHSVNGPS</sequence>
<feature type="transmembrane region" description="Helical" evidence="9">
    <location>
        <begin position="89"/>
        <end position="107"/>
    </location>
</feature>
<dbReference type="GO" id="GO:1990569">
    <property type="term" value="P:UDP-N-acetylglucosamine transmembrane transport"/>
    <property type="evidence" value="ECO:0000318"/>
    <property type="project" value="GO_Central"/>
</dbReference>
<dbReference type="InterPro" id="IPR013657">
    <property type="entry name" value="SCL35B1-4/HUT1"/>
</dbReference>
<dbReference type="AlphaFoldDB" id="T1EDR4"/>
<keyword evidence="6 9" id="KW-1133">Transmembrane helix</keyword>
<dbReference type="PANTHER" id="PTHR10778:SF4">
    <property type="entry name" value="NUCLEOTIDE SUGAR TRANSPORTER SLC35B4"/>
    <property type="match status" value="1"/>
</dbReference>
<dbReference type="EMBL" id="AMQM01010107">
    <property type="status" value="NOT_ANNOTATED_CDS"/>
    <property type="molecule type" value="Genomic_DNA"/>
</dbReference>
<dbReference type="GO" id="GO:0005462">
    <property type="term" value="F:UDP-N-acetylglucosamine transmembrane transporter activity"/>
    <property type="evidence" value="ECO:0000318"/>
    <property type="project" value="GO_Central"/>
</dbReference>
<comment type="subcellular location">
    <subcellularLocation>
        <location evidence="1">Endomembrane system</location>
        <topology evidence="1">Multi-pass membrane protein</topology>
    </subcellularLocation>
</comment>
<dbReference type="GO" id="GO:0005464">
    <property type="term" value="F:UDP-xylose transmembrane transporter activity"/>
    <property type="evidence" value="ECO:0000318"/>
    <property type="project" value="GO_Central"/>
</dbReference>
<dbReference type="RefSeq" id="XP_009026294.1">
    <property type="nucleotide sequence ID" value="XM_009028046.1"/>
</dbReference>
<dbReference type="HOGENOM" id="CLU_033007_1_0_1"/>
<proteinExistence type="inferred from homology"/>
<dbReference type="EnsemblMetazoa" id="HelroT105143">
    <property type="protein sequence ID" value="HelroP105143"/>
    <property type="gene ID" value="HelroG105143"/>
</dbReference>
<feature type="transmembrane region" description="Helical" evidence="9">
    <location>
        <begin position="127"/>
        <end position="147"/>
    </location>
</feature>
<dbReference type="Proteomes" id="UP000015101">
    <property type="component" value="Unassembled WGS sequence"/>
</dbReference>
<dbReference type="eggNOG" id="KOG1583">
    <property type="taxonomic scope" value="Eukaryota"/>
</dbReference>
<accession>T1EDR4</accession>
<feature type="region of interest" description="Disordered" evidence="8">
    <location>
        <begin position="299"/>
        <end position="350"/>
    </location>
</feature>
<name>T1EDR4_HELRO</name>
<dbReference type="STRING" id="6412.T1EDR4"/>
<keyword evidence="5 9" id="KW-0812">Transmembrane</keyword>
<dbReference type="SUPFAM" id="SSF103481">
    <property type="entry name" value="Multidrug resistance efflux transporter EmrE"/>
    <property type="match status" value="1"/>
</dbReference>
<feature type="compositionally biased region" description="Basic and acidic residues" evidence="8">
    <location>
        <begin position="328"/>
        <end position="341"/>
    </location>
</feature>
<dbReference type="NCBIfam" id="TIGR00803">
    <property type="entry name" value="nst"/>
    <property type="match status" value="1"/>
</dbReference>
<dbReference type="KEGG" id="hro:HELRODRAFT_105143"/>
<evidence type="ECO:0000256" key="8">
    <source>
        <dbReference type="SAM" id="MobiDB-lite"/>
    </source>
</evidence>
<protein>
    <recommendedName>
        <fullName evidence="13">Sugar phosphate transporter domain-containing protein</fullName>
    </recommendedName>
</protein>
<keyword evidence="12" id="KW-1185">Reference proteome</keyword>
<dbReference type="PANTHER" id="PTHR10778">
    <property type="entry name" value="SOLUTE CARRIER FAMILY 35 MEMBER B"/>
    <property type="match status" value="1"/>
</dbReference>
<dbReference type="OMA" id="NPFTGWH"/>
<evidence type="ECO:0000313" key="12">
    <source>
        <dbReference type="Proteomes" id="UP000015101"/>
    </source>
</evidence>
<reference evidence="12" key="1">
    <citation type="submission" date="2012-12" db="EMBL/GenBank/DDBJ databases">
        <authorList>
            <person name="Hellsten U."/>
            <person name="Grimwood J."/>
            <person name="Chapman J.A."/>
            <person name="Shapiro H."/>
            <person name="Aerts A."/>
            <person name="Otillar R.P."/>
            <person name="Terry A.Y."/>
            <person name="Boore J.L."/>
            <person name="Simakov O."/>
            <person name="Marletaz F."/>
            <person name="Cho S.-J."/>
            <person name="Edsinger-Gonzales E."/>
            <person name="Havlak P."/>
            <person name="Kuo D.-H."/>
            <person name="Larsson T."/>
            <person name="Lv J."/>
            <person name="Arendt D."/>
            <person name="Savage R."/>
            <person name="Osoegawa K."/>
            <person name="de Jong P."/>
            <person name="Lindberg D.R."/>
            <person name="Seaver E.C."/>
            <person name="Weisblat D.A."/>
            <person name="Putnam N.H."/>
            <person name="Grigoriev I.V."/>
            <person name="Rokhsar D.S."/>
        </authorList>
    </citation>
    <scope>NUCLEOTIDE SEQUENCE</scope>
</reference>
<dbReference type="GO" id="GO:0000139">
    <property type="term" value="C:Golgi membrane"/>
    <property type="evidence" value="ECO:0000318"/>
    <property type="project" value="GO_Central"/>
</dbReference>
<evidence type="ECO:0000256" key="9">
    <source>
        <dbReference type="SAM" id="Phobius"/>
    </source>
</evidence>
<keyword evidence="4" id="KW-0762">Sugar transport</keyword>
<evidence type="ECO:0000313" key="11">
    <source>
        <dbReference type="EnsemblMetazoa" id="HelroP105143"/>
    </source>
</evidence>
<dbReference type="InParanoid" id="T1EDR4"/>
<evidence type="ECO:0000256" key="4">
    <source>
        <dbReference type="ARBA" id="ARBA00022597"/>
    </source>
</evidence>
<reference evidence="11" key="3">
    <citation type="submission" date="2015-06" db="UniProtKB">
        <authorList>
            <consortium name="EnsemblMetazoa"/>
        </authorList>
    </citation>
    <scope>IDENTIFICATION</scope>
</reference>
<evidence type="ECO:0000313" key="10">
    <source>
        <dbReference type="EMBL" id="ESN95606.1"/>
    </source>
</evidence>
<keyword evidence="7 9" id="KW-0472">Membrane</keyword>